<evidence type="ECO:0000256" key="3">
    <source>
        <dbReference type="ARBA" id="ARBA00033309"/>
    </source>
</evidence>
<protein>
    <recommendedName>
        <fullName evidence="2">tRNA (adenine(58)-N(1))-methyltransferase catalytic subunit TRM61</fullName>
        <ecNumber evidence="1">2.1.1.220</ecNumber>
    </recommendedName>
    <alternativeName>
        <fullName evidence="3">tRNA(m1A58)-methyltransferase subunit TRM61</fullName>
    </alternativeName>
</protein>
<dbReference type="Proteomes" id="UP000028524">
    <property type="component" value="Unassembled WGS sequence"/>
</dbReference>
<dbReference type="STRING" id="1283841.A0A084QYW8"/>
<dbReference type="PANTHER" id="PTHR12133">
    <property type="entry name" value="TRNA (ADENINE(58)-N(1))-METHYLTRANSFERASE"/>
    <property type="match status" value="1"/>
</dbReference>
<dbReference type="SUPFAM" id="SSF53335">
    <property type="entry name" value="S-adenosyl-L-methionine-dependent methyltransferases"/>
    <property type="match status" value="1"/>
</dbReference>
<dbReference type="Gene3D" id="3.40.50.150">
    <property type="entry name" value="Vaccinia Virus protein VP39"/>
    <property type="match status" value="1"/>
</dbReference>
<dbReference type="GO" id="GO:0005739">
    <property type="term" value="C:mitochondrion"/>
    <property type="evidence" value="ECO:0007669"/>
    <property type="project" value="TreeGrafter"/>
</dbReference>
<dbReference type="GO" id="GO:0031515">
    <property type="term" value="C:tRNA (m1A) methyltransferase complex"/>
    <property type="evidence" value="ECO:0007669"/>
    <property type="project" value="InterPro"/>
</dbReference>
<keyword evidence="6" id="KW-1185">Reference proteome</keyword>
<feature type="compositionally biased region" description="Acidic residues" evidence="4">
    <location>
        <begin position="405"/>
        <end position="422"/>
    </location>
</feature>
<evidence type="ECO:0000256" key="4">
    <source>
        <dbReference type="SAM" id="MobiDB-lite"/>
    </source>
</evidence>
<evidence type="ECO:0000256" key="1">
    <source>
        <dbReference type="ARBA" id="ARBA00012796"/>
    </source>
</evidence>
<evidence type="ECO:0000256" key="2">
    <source>
        <dbReference type="ARBA" id="ARBA00015963"/>
    </source>
</evidence>
<dbReference type="GO" id="GO:0160107">
    <property type="term" value="F:tRNA (adenine(58)-N1)-methyltransferase activity"/>
    <property type="evidence" value="ECO:0007669"/>
    <property type="project" value="UniProtKB-EC"/>
</dbReference>
<dbReference type="HOGENOM" id="CLU_029873_1_0_1"/>
<dbReference type="InParanoid" id="A0A084QYW8"/>
<accession>A0A084QYW8</accession>
<dbReference type="EC" id="2.1.1.220" evidence="1"/>
<dbReference type="InterPro" id="IPR014816">
    <property type="entry name" value="tRNA_MeTrfase_Gcd14"/>
</dbReference>
<evidence type="ECO:0000313" key="5">
    <source>
        <dbReference type="EMBL" id="KFA69153.1"/>
    </source>
</evidence>
<dbReference type="OMA" id="NERHATP"/>
<sequence length="422" mass="46414">MPANARHANFHPKLAALSAPPEHDVLLVRQVGYTKHPSWRLVRPLRPGRTVKLTYGPALACSDLIGRKFLDVLRDDKGRTTTLFEPSLGTYVLNTPRLATPIYPADATSIVSLLDLNLPRPGEDEADQDGAAPFEIFEAGTGHGSLTLHLARALHAANPAVPPTLRQALCRANVKAATDLTRLRPTLEDEDQSSYETYRTSRRAILHTIDKRRAHADGAYITVRNFNRAQYLPNIDFHAGTIAEFMQHRSAQLGGKPFLSRAVLDLPDAQKYAEPVIRAMHNNALLLVFYPSISQIAEFSAWAEQTRQPLRLERVTELATGTSPEGAVDNGGGREWSVKTVIPRNQGPDALPVQIMRPKVGDRLGGGGFVMLMRRWPDSQVVQDPEAITSGTDLDSLDAAASENEIGEDNRPEEEEGNNDAR</sequence>
<organism evidence="5 6">
    <name type="scientific">Stachybotrys chlorohalonatus (strain IBT 40285)</name>
    <dbReference type="NCBI Taxonomy" id="1283841"/>
    <lineage>
        <taxon>Eukaryota</taxon>
        <taxon>Fungi</taxon>
        <taxon>Dikarya</taxon>
        <taxon>Ascomycota</taxon>
        <taxon>Pezizomycotina</taxon>
        <taxon>Sordariomycetes</taxon>
        <taxon>Hypocreomycetidae</taxon>
        <taxon>Hypocreales</taxon>
        <taxon>Stachybotryaceae</taxon>
        <taxon>Stachybotrys</taxon>
    </lineage>
</organism>
<gene>
    <name evidence="5" type="ORF">S40285_00025</name>
</gene>
<dbReference type="GO" id="GO:0030488">
    <property type="term" value="P:tRNA methylation"/>
    <property type="evidence" value="ECO:0007669"/>
    <property type="project" value="InterPro"/>
</dbReference>
<dbReference type="EMBL" id="KL659601">
    <property type="protein sequence ID" value="KFA69153.1"/>
    <property type="molecule type" value="Genomic_DNA"/>
</dbReference>
<feature type="region of interest" description="Disordered" evidence="4">
    <location>
        <begin position="382"/>
        <end position="422"/>
    </location>
</feature>
<dbReference type="InterPro" id="IPR029063">
    <property type="entry name" value="SAM-dependent_MTases_sf"/>
</dbReference>
<dbReference type="AlphaFoldDB" id="A0A084QYW8"/>
<dbReference type="PROSITE" id="PS51620">
    <property type="entry name" value="SAM_TRM61"/>
    <property type="match status" value="1"/>
</dbReference>
<evidence type="ECO:0000313" key="6">
    <source>
        <dbReference type="Proteomes" id="UP000028524"/>
    </source>
</evidence>
<reference evidence="5 6" key="1">
    <citation type="journal article" date="2014" name="BMC Genomics">
        <title>Comparative genome sequencing reveals chemotype-specific gene clusters in the toxigenic black mold Stachybotrys.</title>
        <authorList>
            <person name="Semeiks J."/>
            <person name="Borek D."/>
            <person name="Otwinowski Z."/>
            <person name="Grishin N.V."/>
        </authorList>
    </citation>
    <scope>NUCLEOTIDE SEQUENCE [LARGE SCALE GENOMIC DNA]</scope>
    <source>
        <strain evidence="5 6">IBT 40285</strain>
    </source>
</reference>
<dbReference type="OrthoDB" id="5585464at2759"/>
<proteinExistence type="predicted"/>
<name>A0A084QYW8_STAC4</name>
<dbReference type="PANTHER" id="PTHR12133:SF1">
    <property type="entry name" value="TRNA (ADENINE(58)-N(1))-METHYLTRANSFERASE, MITOCHONDRIAL"/>
    <property type="match status" value="1"/>
</dbReference>